<dbReference type="OrthoDB" id="3693644at2"/>
<feature type="transmembrane region" description="Helical" evidence="1">
    <location>
        <begin position="39"/>
        <end position="60"/>
    </location>
</feature>
<feature type="transmembrane region" description="Helical" evidence="1">
    <location>
        <begin position="81"/>
        <end position="104"/>
    </location>
</feature>
<organism evidence="3 4">
    <name type="scientific">Maricaulis salignorans</name>
    <dbReference type="NCBI Taxonomy" id="144026"/>
    <lineage>
        <taxon>Bacteria</taxon>
        <taxon>Pseudomonadati</taxon>
        <taxon>Pseudomonadota</taxon>
        <taxon>Alphaproteobacteria</taxon>
        <taxon>Maricaulales</taxon>
        <taxon>Maricaulaceae</taxon>
        <taxon>Maricaulis</taxon>
    </lineage>
</organism>
<dbReference type="InterPro" id="IPR003675">
    <property type="entry name" value="Rce1/LyrA-like_dom"/>
</dbReference>
<dbReference type="InterPro" id="IPR042150">
    <property type="entry name" value="MmRce1-like"/>
</dbReference>
<dbReference type="GO" id="GO:0004175">
    <property type="term" value="F:endopeptidase activity"/>
    <property type="evidence" value="ECO:0007669"/>
    <property type="project" value="UniProtKB-ARBA"/>
</dbReference>
<feature type="transmembrane region" description="Helical" evidence="1">
    <location>
        <begin position="252"/>
        <end position="273"/>
    </location>
</feature>
<dbReference type="PANTHER" id="PTHR35797">
    <property type="entry name" value="PROTEASE-RELATED"/>
    <property type="match status" value="1"/>
</dbReference>
<dbReference type="PANTHER" id="PTHR35797:SF1">
    <property type="entry name" value="PROTEASE"/>
    <property type="match status" value="1"/>
</dbReference>
<feature type="transmembrane region" description="Helical" evidence="1">
    <location>
        <begin position="164"/>
        <end position="183"/>
    </location>
</feature>
<keyword evidence="1" id="KW-0812">Transmembrane</keyword>
<name>A0A1G9UZE4_9PROT</name>
<dbReference type="STRING" id="144026.SAMN04488568_11720"/>
<dbReference type="GO" id="GO:0006508">
    <property type="term" value="P:proteolysis"/>
    <property type="evidence" value="ECO:0007669"/>
    <property type="project" value="UniProtKB-KW"/>
</dbReference>
<accession>A0A1G9UZE4</accession>
<keyword evidence="3" id="KW-0378">Hydrolase</keyword>
<keyword evidence="1" id="KW-0472">Membrane</keyword>
<evidence type="ECO:0000259" key="2">
    <source>
        <dbReference type="Pfam" id="PF02517"/>
    </source>
</evidence>
<feature type="transmembrane region" description="Helical" evidence="1">
    <location>
        <begin position="124"/>
        <end position="143"/>
    </location>
</feature>
<evidence type="ECO:0000256" key="1">
    <source>
        <dbReference type="SAM" id="Phobius"/>
    </source>
</evidence>
<feature type="transmembrane region" description="Helical" evidence="1">
    <location>
        <begin position="222"/>
        <end position="240"/>
    </location>
</feature>
<feature type="domain" description="CAAX prenyl protease 2/Lysostaphin resistance protein A-like" evidence="2">
    <location>
        <begin position="143"/>
        <end position="234"/>
    </location>
</feature>
<keyword evidence="1" id="KW-1133">Transmembrane helix</keyword>
<gene>
    <name evidence="3" type="ORF">SAMN04488568_11720</name>
</gene>
<feature type="transmembrane region" description="Helical" evidence="1">
    <location>
        <begin position="12"/>
        <end position="33"/>
    </location>
</feature>
<feature type="transmembrane region" description="Helical" evidence="1">
    <location>
        <begin position="195"/>
        <end position="215"/>
    </location>
</feature>
<evidence type="ECO:0000313" key="3">
    <source>
        <dbReference type="EMBL" id="SDM65233.1"/>
    </source>
</evidence>
<keyword evidence="4" id="KW-1185">Reference proteome</keyword>
<sequence length="281" mass="30971">MSTDSTERRKAWTTIAIFLVIVTGLSAVFHYAIVNLNPTSLYVGPLMWCPALAAFATLAIRGRKLSSLPWRWGKWRFNLGAFATPILYVAIAYGLIWGLGLGGFPDPETLAEWAGETGLEVSTPVLIAVMVVLIGTIGCIRAASTIIGEEIGWRGFFVWELRKVMPFGAVALFSGVIWAFWHWPIVVFYGGGEAWLQMSAFTVMICSMSVMMTYFTFKSGSLWPAVCFHAAHNVYFDKLFNPLTSDAGNTALWAGEYGLMMPAVTLVLAVIFWRKAKAEGL</sequence>
<dbReference type="EMBL" id="FNHG01000017">
    <property type="protein sequence ID" value="SDM65233.1"/>
    <property type="molecule type" value="Genomic_DNA"/>
</dbReference>
<proteinExistence type="predicted"/>
<dbReference type="AlphaFoldDB" id="A0A1G9UZE4"/>
<evidence type="ECO:0000313" key="4">
    <source>
        <dbReference type="Proteomes" id="UP000199759"/>
    </source>
</evidence>
<dbReference type="GO" id="GO:0080120">
    <property type="term" value="P:CAAX-box protein maturation"/>
    <property type="evidence" value="ECO:0007669"/>
    <property type="project" value="UniProtKB-ARBA"/>
</dbReference>
<reference evidence="3 4" key="1">
    <citation type="submission" date="2016-10" db="EMBL/GenBank/DDBJ databases">
        <authorList>
            <person name="de Groot N.N."/>
        </authorList>
    </citation>
    <scope>NUCLEOTIDE SEQUENCE [LARGE SCALE GENOMIC DNA]</scope>
    <source>
        <strain evidence="3 4">DSM 16077</strain>
    </source>
</reference>
<dbReference type="Pfam" id="PF02517">
    <property type="entry name" value="Rce1-like"/>
    <property type="match status" value="1"/>
</dbReference>
<dbReference type="Proteomes" id="UP000199759">
    <property type="component" value="Unassembled WGS sequence"/>
</dbReference>
<keyword evidence="3" id="KW-0645">Protease</keyword>
<dbReference type="RefSeq" id="WP_091771149.1">
    <property type="nucleotide sequence ID" value="NZ_FNHG01000017.1"/>
</dbReference>
<protein>
    <submittedName>
        <fullName evidence="3">CAAX protease self-immunity</fullName>
    </submittedName>
</protein>